<evidence type="ECO:0000256" key="5">
    <source>
        <dbReference type="RuleBase" id="RU363107"/>
    </source>
</evidence>
<evidence type="ECO:0000256" key="3">
    <source>
        <dbReference type="ARBA" id="ARBA00022989"/>
    </source>
</evidence>
<dbReference type="PANTHER" id="PTHR19317:SF0">
    <property type="entry name" value="PRENYLATED RAB ACCEPTOR PROTEIN 1"/>
    <property type="match status" value="1"/>
</dbReference>
<gene>
    <name evidence="6" type="ORF">JKP88DRAFT_4528</name>
</gene>
<evidence type="ECO:0000256" key="1">
    <source>
        <dbReference type="ARBA" id="ARBA00004141"/>
    </source>
</evidence>
<feature type="transmembrane region" description="Helical" evidence="5">
    <location>
        <begin position="104"/>
        <end position="136"/>
    </location>
</feature>
<dbReference type="GO" id="GO:0016020">
    <property type="term" value="C:membrane"/>
    <property type="evidence" value="ECO:0007669"/>
    <property type="project" value="UniProtKB-SubCell"/>
</dbReference>
<comment type="similarity">
    <text evidence="5">Belongs to the PRA1 family.</text>
</comment>
<comment type="caution">
    <text evidence="6">The sequence shown here is derived from an EMBL/GenBank/DDBJ whole genome shotgun (WGS) entry which is preliminary data.</text>
</comment>
<evidence type="ECO:0000313" key="6">
    <source>
        <dbReference type="EMBL" id="KAG5192427.1"/>
    </source>
</evidence>
<comment type="subcellular location">
    <subcellularLocation>
        <location evidence="1 5">Membrane</location>
        <topology evidence="1 5">Multi-pass membrane protein</topology>
    </subcellularLocation>
</comment>
<keyword evidence="3 5" id="KW-1133">Transmembrane helix</keyword>
<dbReference type="EMBL" id="JAFCMP010000006">
    <property type="protein sequence ID" value="KAG5192427.1"/>
    <property type="molecule type" value="Genomic_DNA"/>
</dbReference>
<keyword evidence="7" id="KW-1185">Reference proteome</keyword>
<dbReference type="GO" id="GO:0005794">
    <property type="term" value="C:Golgi apparatus"/>
    <property type="evidence" value="ECO:0007669"/>
    <property type="project" value="TreeGrafter"/>
</dbReference>
<proteinExistence type="inferred from homology"/>
<reference evidence="6" key="1">
    <citation type="submission" date="2021-02" db="EMBL/GenBank/DDBJ databases">
        <title>First Annotated Genome of the Yellow-green Alga Tribonema minus.</title>
        <authorList>
            <person name="Mahan K.M."/>
        </authorList>
    </citation>
    <scope>NUCLEOTIDE SEQUENCE</scope>
    <source>
        <strain evidence="6">UTEX B ZZ1240</strain>
    </source>
</reference>
<dbReference type="InterPro" id="IPR004895">
    <property type="entry name" value="Prenylated_rab_accept_PRA1"/>
</dbReference>
<keyword evidence="4 5" id="KW-0472">Membrane</keyword>
<dbReference type="PANTHER" id="PTHR19317">
    <property type="entry name" value="PRENYLATED RAB ACCEPTOR 1-RELATED"/>
    <property type="match status" value="1"/>
</dbReference>
<dbReference type="OrthoDB" id="63113at2759"/>
<dbReference type="AlphaFoldDB" id="A0A835ZHS5"/>
<dbReference type="Pfam" id="PF03208">
    <property type="entry name" value="PRA1"/>
    <property type="match status" value="1"/>
</dbReference>
<feature type="transmembrane region" description="Helical" evidence="5">
    <location>
        <begin position="157"/>
        <end position="181"/>
    </location>
</feature>
<sequence length="223" mass="22945">MIELPSAPVRAASDGIYSPTSAAPVTFASASETAGGAESTAMETGKVYGLKALAFINSKAQLAPFRMPAELFGLGAVKPFSIPSASDLAVRLKLNLPYYSTNYAALYLALCAMSIITSPTALICLTVTAGGWILLLKTASNPEAEGVSIGSLTVKKQVAFVVMGIVSVFAGLTLLGTLLGWSLWLSAFVATAHAAARDATALADAAEANANRLEGDIEPFLNA</sequence>
<dbReference type="Proteomes" id="UP000664859">
    <property type="component" value="Unassembled WGS sequence"/>
</dbReference>
<evidence type="ECO:0000256" key="4">
    <source>
        <dbReference type="ARBA" id="ARBA00023136"/>
    </source>
</evidence>
<protein>
    <recommendedName>
        <fullName evidence="5">PRA1 family protein</fullName>
    </recommendedName>
</protein>
<accession>A0A835ZHS5</accession>
<keyword evidence="2 5" id="KW-0812">Transmembrane</keyword>
<organism evidence="6 7">
    <name type="scientific">Tribonema minus</name>
    <dbReference type="NCBI Taxonomy" id="303371"/>
    <lineage>
        <taxon>Eukaryota</taxon>
        <taxon>Sar</taxon>
        <taxon>Stramenopiles</taxon>
        <taxon>Ochrophyta</taxon>
        <taxon>PX clade</taxon>
        <taxon>Xanthophyceae</taxon>
        <taxon>Tribonematales</taxon>
        <taxon>Tribonemataceae</taxon>
        <taxon>Tribonema</taxon>
    </lineage>
</organism>
<evidence type="ECO:0000313" key="7">
    <source>
        <dbReference type="Proteomes" id="UP000664859"/>
    </source>
</evidence>
<evidence type="ECO:0000256" key="2">
    <source>
        <dbReference type="ARBA" id="ARBA00022692"/>
    </source>
</evidence>
<name>A0A835ZHS5_9STRA</name>